<name>A0AAE0Y3I3_9GAST</name>
<gene>
    <name evidence="1" type="ORF">RRG08_007673</name>
</gene>
<evidence type="ECO:0000313" key="1">
    <source>
        <dbReference type="EMBL" id="KAK3731594.1"/>
    </source>
</evidence>
<proteinExistence type="predicted"/>
<sequence length="130" mass="15552">MFQSGMRFCVEYFEETFELALVHQKRRRASFVNGFVKHQADQAERQERMTQVVIHKRRTNIFYEPLIKKKIRSKTSCFDYQQNQILAKISHQQTYYSRQLYVYNFTIVETGHAGTLTSENVNVCKWKGNE</sequence>
<evidence type="ECO:0000313" key="2">
    <source>
        <dbReference type="Proteomes" id="UP001283361"/>
    </source>
</evidence>
<dbReference type="EMBL" id="JAWDGP010006995">
    <property type="protein sequence ID" value="KAK3731594.1"/>
    <property type="molecule type" value="Genomic_DNA"/>
</dbReference>
<comment type="caution">
    <text evidence="1">The sequence shown here is derived from an EMBL/GenBank/DDBJ whole genome shotgun (WGS) entry which is preliminary data.</text>
</comment>
<protein>
    <submittedName>
        <fullName evidence="1">Uncharacterized protein</fullName>
    </submittedName>
</protein>
<accession>A0AAE0Y3I3</accession>
<dbReference type="AlphaFoldDB" id="A0AAE0Y3I3"/>
<dbReference type="Proteomes" id="UP001283361">
    <property type="component" value="Unassembled WGS sequence"/>
</dbReference>
<reference evidence="1" key="1">
    <citation type="journal article" date="2023" name="G3 (Bethesda)">
        <title>A reference genome for the long-term kleptoplast-retaining sea slug Elysia crispata morphotype clarki.</title>
        <authorList>
            <person name="Eastman K.E."/>
            <person name="Pendleton A.L."/>
            <person name="Shaikh M.A."/>
            <person name="Suttiyut T."/>
            <person name="Ogas R."/>
            <person name="Tomko P."/>
            <person name="Gavelis G."/>
            <person name="Widhalm J.R."/>
            <person name="Wisecaver J.H."/>
        </authorList>
    </citation>
    <scope>NUCLEOTIDE SEQUENCE</scope>
    <source>
        <strain evidence="1">ECLA1</strain>
    </source>
</reference>
<organism evidence="1 2">
    <name type="scientific">Elysia crispata</name>
    <name type="common">lettuce slug</name>
    <dbReference type="NCBI Taxonomy" id="231223"/>
    <lineage>
        <taxon>Eukaryota</taxon>
        <taxon>Metazoa</taxon>
        <taxon>Spiralia</taxon>
        <taxon>Lophotrochozoa</taxon>
        <taxon>Mollusca</taxon>
        <taxon>Gastropoda</taxon>
        <taxon>Heterobranchia</taxon>
        <taxon>Euthyneura</taxon>
        <taxon>Panpulmonata</taxon>
        <taxon>Sacoglossa</taxon>
        <taxon>Placobranchoidea</taxon>
        <taxon>Plakobranchidae</taxon>
        <taxon>Elysia</taxon>
    </lineage>
</organism>
<keyword evidence="2" id="KW-1185">Reference proteome</keyword>